<evidence type="ECO:0000256" key="2">
    <source>
        <dbReference type="ARBA" id="ARBA00022730"/>
    </source>
</evidence>
<keyword evidence="2 7" id="KW-0699">rRNA-binding</keyword>
<keyword evidence="4 7" id="KW-0689">Ribosomal protein</keyword>
<evidence type="ECO:0000256" key="5">
    <source>
        <dbReference type="ARBA" id="ARBA00023274"/>
    </source>
</evidence>
<dbReference type="HAMAP" id="MF_00503">
    <property type="entry name" value="Ribosomal_bL9"/>
    <property type="match status" value="1"/>
</dbReference>
<dbReference type="PANTHER" id="PTHR21368">
    <property type="entry name" value="50S RIBOSOMAL PROTEIN L9"/>
    <property type="match status" value="1"/>
</dbReference>
<evidence type="ECO:0000256" key="1">
    <source>
        <dbReference type="ARBA" id="ARBA00010605"/>
    </source>
</evidence>
<reference evidence="10" key="1">
    <citation type="submission" date="2020-10" db="EMBL/GenBank/DDBJ databases">
        <authorList>
            <person name="Gilroy R."/>
        </authorList>
    </citation>
    <scope>NUCLEOTIDE SEQUENCE</scope>
    <source>
        <strain evidence="10">18911</strain>
    </source>
</reference>
<keyword evidence="8" id="KW-0175">Coiled coil</keyword>
<organism evidence="10 11">
    <name type="scientific">Candidatus Stercoripulliclostridium merdigallinarum</name>
    <dbReference type="NCBI Taxonomy" id="2840951"/>
    <lineage>
        <taxon>Bacteria</taxon>
        <taxon>Bacillati</taxon>
        <taxon>Bacillota</taxon>
        <taxon>Clostridia</taxon>
        <taxon>Eubacteriales</taxon>
        <taxon>Candidatus Stercoripulliclostridium</taxon>
    </lineage>
</organism>
<evidence type="ECO:0000256" key="3">
    <source>
        <dbReference type="ARBA" id="ARBA00022884"/>
    </source>
</evidence>
<dbReference type="InterPro" id="IPR020069">
    <property type="entry name" value="Ribosomal_bL9_C"/>
</dbReference>
<name>A0A9D1SI51_9FIRM</name>
<proteinExistence type="inferred from homology"/>
<dbReference type="NCBIfam" id="TIGR00158">
    <property type="entry name" value="L9"/>
    <property type="match status" value="1"/>
</dbReference>
<keyword evidence="5 7" id="KW-0687">Ribonucleoprotein</keyword>
<dbReference type="InterPro" id="IPR020070">
    <property type="entry name" value="Ribosomal_bL9_N"/>
</dbReference>
<dbReference type="InterPro" id="IPR020594">
    <property type="entry name" value="Ribosomal_bL9_bac/chp"/>
</dbReference>
<gene>
    <name evidence="7" type="primary">rplI</name>
    <name evidence="10" type="ORF">IAB05_03800</name>
</gene>
<evidence type="ECO:0000313" key="11">
    <source>
        <dbReference type="Proteomes" id="UP000824094"/>
    </source>
</evidence>
<dbReference type="GO" id="GO:0019843">
    <property type="term" value="F:rRNA binding"/>
    <property type="evidence" value="ECO:0007669"/>
    <property type="project" value="UniProtKB-UniRule"/>
</dbReference>
<sequence length="147" mass="16221">MKVILLDNIQGHGKKGEIVTVNDGYARNYLLPKKLAVEATKAVLNEIQQKVAREQRLLKEERDAAEVVAKSLKGATVVVKMRCGEDGKMYGSVTNQDVADGLKAMGYDVDKKKITIRDQIKTLGVYDAEVKVYKDIGAKIKINVVAM</sequence>
<dbReference type="Gene3D" id="3.40.5.10">
    <property type="entry name" value="Ribosomal protein L9, N-terminal domain"/>
    <property type="match status" value="1"/>
</dbReference>
<evidence type="ECO:0000256" key="7">
    <source>
        <dbReference type="HAMAP-Rule" id="MF_00503"/>
    </source>
</evidence>
<accession>A0A9D1SI51</accession>
<dbReference type="GO" id="GO:0006412">
    <property type="term" value="P:translation"/>
    <property type="evidence" value="ECO:0007669"/>
    <property type="project" value="UniProtKB-UniRule"/>
</dbReference>
<dbReference type="PROSITE" id="PS00651">
    <property type="entry name" value="RIBOSOMAL_L9"/>
    <property type="match status" value="1"/>
</dbReference>
<comment type="similarity">
    <text evidence="1 7">Belongs to the bacterial ribosomal protein bL9 family.</text>
</comment>
<evidence type="ECO:0000313" key="10">
    <source>
        <dbReference type="EMBL" id="HIU60502.1"/>
    </source>
</evidence>
<dbReference type="InterPro" id="IPR009027">
    <property type="entry name" value="Ribosomal_bL9/RNase_H1_N"/>
</dbReference>
<dbReference type="InterPro" id="IPR000244">
    <property type="entry name" value="Ribosomal_bL9"/>
</dbReference>
<dbReference type="InterPro" id="IPR036791">
    <property type="entry name" value="Ribosomal_bL9_C_sf"/>
</dbReference>
<dbReference type="EMBL" id="DVNF01000112">
    <property type="protein sequence ID" value="HIU60502.1"/>
    <property type="molecule type" value="Genomic_DNA"/>
</dbReference>
<keyword evidence="3 7" id="KW-0694">RNA-binding</keyword>
<comment type="function">
    <text evidence="7">Binds to the 23S rRNA.</text>
</comment>
<evidence type="ECO:0000256" key="6">
    <source>
        <dbReference type="ARBA" id="ARBA00035292"/>
    </source>
</evidence>
<dbReference type="GO" id="GO:1990904">
    <property type="term" value="C:ribonucleoprotein complex"/>
    <property type="evidence" value="ECO:0007669"/>
    <property type="project" value="UniProtKB-KW"/>
</dbReference>
<dbReference type="SUPFAM" id="SSF55653">
    <property type="entry name" value="Ribosomal protein L9 C-domain"/>
    <property type="match status" value="1"/>
</dbReference>
<dbReference type="InterPro" id="IPR036935">
    <property type="entry name" value="Ribosomal_bL9_N_sf"/>
</dbReference>
<reference evidence="10" key="2">
    <citation type="journal article" date="2021" name="PeerJ">
        <title>Extensive microbial diversity within the chicken gut microbiome revealed by metagenomics and culture.</title>
        <authorList>
            <person name="Gilroy R."/>
            <person name="Ravi A."/>
            <person name="Getino M."/>
            <person name="Pursley I."/>
            <person name="Horton D.L."/>
            <person name="Alikhan N.F."/>
            <person name="Baker D."/>
            <person name="Gharbi K."/>
            <person name="Hall N."/>
            <person name="Watson M."/>
            <person name="Adriaenssens E.M."/>
            <person name="Foster-Nyarko E."/>
            <person name="Jarju S."/>
            <person name="Secka A."/>
            <person name="Antonio M."/>
            <person name="Oren A."/>
            <person name="Chaudhuri R.R."/>
            <person name="La Ragione R."/>
            <person name="Hildebrand F."/>
            <person name="Pallen M.J."/>
        </authorList>
    </citation>
    <scope>NUCLEOTIDE SEQUENCE</scope>
    <source>
        <strain evidence="10">18911</strain>
    </source>
</reference>
<dbReference type="SUPFAM" id="SSF55658">
    <property type="entry name" value="L9 N-domain-like"/>
    <property type="match status" value="1"/>
</dbReference>
<dbReference type="AlphaFoldDB" id="A0A9D1SI51"/>
<comment type="caution">
    <text evidence="10">The sequence shown here is derived from an EMBL/GenBank/DDBJ whole genome shotgun (WGS) entry which is preliminary data.</text>
</comment>
<dbReference type="Pfam" id="PF01281">
    <property type="entry name" value="Ribosomal_L9_N"/>
    <property type="match status" value="1"/>
</dbReference>
<dbReference type="Gene3D" id="3.10.430.100">
    <property type="entry name" value="Ribosomal protein L9, C-terminal domain"/>
    <property type="match status" value="1"/>
</dbReference>
<feature type="coiled-coil region" evidence="8">
    <location>
        <begin position="37"/>
        <end position="64"/>
    </location>
</feature>
<evidence type="ECO:0000256" key="8">
    <source>
        <dbReference type="SAM" id="Coils"/>
    </source>
</evidence>
<dbReference type="GO" id="GO:0003735">
    <property type="term" value="F:structural constituent of ribosome"/>
    <property type="evidence" value="ECO:0007669"/>
    <property type="project" value="InterPro"/>
</dbReference>
<dbReference type="GO" id="GO:0005840">
    <property type="term" value="C:ribosome"/>
    <property type="evidence" value="ECO:0007669"/>
    <property type="project" value="UniProtKB-KW"/>
</dbReference>
<feature type="domain" description="Ribosomal protein L9" evidence="9">
    <location>
        <begin position="13"/>
        <end position="40"/>
    </location>
</feature>
<dbReference type="Proteomes" id="UP000824094">
    <property type="component" value="Unassembled WGS sequence"/>
</dbReference>
<evidence type="ECO:0000256" key="4">
    <source>
        <dbReference type="ARBA" id="ARBA00022980"/>
    </source>
</evidence>
<evidence type="ECO:0000259" key="9">
    <source>
        <dbReference type="PROSITE" id="PS00651"/>
    </source>
</evidence>
<dbReference type="Pfam" id="PF03948">
    <property type="entry name" value="Ribosomal_L9_C"/>
    <property type="match status" value="1"/>
</dbReference>
<protein>
    <recommendedName>
        <fullName evidence="6 7">Large ribosomal subunit protein bL9</fullName>
    </recommendedName>
</protein>